<dbReference type="GO" id="GO:0003677">
    <property type="term" value="F:DNA binding"/>
    <property type="evidence" value="ECO:0007669"/>
    <property type="project" value="InterPro"/>
</dbReference>
<keyword evidence="7" id="KW-1185">Reference proteome</keyword>
<reference evidence="6" key="1">
    <citation type="journal article" date="2020" name="Nat. Commun.">
        <title>Large-scale genome sequencing of mycorrhizal fungi provides insights into the early evolution of symbiotic traits.</title>
        <authorList>
            <person name="Miyauchi S."/>
            <person name="Kiss E."/>
            <person name="Kuo A."/>
            <person name="Drula E."/>
            <person name="Kohler A."/>
            <person name="Sanchez-Garcia M."/>
            <person name="Morin E."/>
            <person name="Andreopoulos B."/>
            <person name="Barry K.W."/>
            <person name="Bonito G."/>
            <person name="Buee M."/>
            <person name="Carver A."/>
            <person name="Chen C."/>
            <person name="Cichocki N."/>
            <person name="Clum A."/>
            <person name="Culley D."/>
            <person name="Crous P.W."/>
            <person name="Fauchery L."/>
            <person name="Girlanda M."/>
            <person name="Hayes R.D."/>
            <person name="Keri Z."/>
            <person name="LaButti K."/>
            <person name="Lipzen A."/>
            <person name="Lombard V."/>
            <person name="Magnuson J."/>
            <person name="Maillard F."/>
            <person name="Murat C."/>
            <person name="Nolan M."/>
            <person name="Ohm R.A."/>
            <person name="Pangilinan J."/>
            <person name="Pereira M.F."/>
            <person name="Perotto S."/>
            <person name="Peter M."/>
            <person name="Pfister S."/>
            <person name="Riley R."/>
            <person name="Sitrit Y."/>
            <person name="Stielow J.B."/>
            <person name="Szollosi G."/>
            <person name="Zifcakova L."/>
            <person name="Stursova M."/>
            <person name="Spatafora J.W."/>
            <person name="Tedersoo L."/>
            <person name="Vaario L.M."/>
            <person name="Yamada A."/>
            <person name="Yan M."/>
            <person name="Wang P."/>
            <person name="Xu J."/>
            <person name="Bruns T."/>
            <person name="Baldrian P."/>
            <person name="Vilgalys R."/>
            <person name="Dunand C."/>
            <person name="Henrissat B."/>
            <person name="Grigoriev I.V."/>
            <person name="Hibbett D."/>
            <person name="Nagy L.G."/>
            <person name="Martin F.M."/>
        </authorList>
    </citation>
    <scope>NUCLEOTIDE SEQUENCE</scope>
    <source>
        <strain evidence="6">UP504</strain>
    </source>
</reference>
<feature type="coiled-coil region" evidence="3">
    <location>
        <begin position="47"/>
        <end position="81"/>
    </location>
</feature>
<feature type="compositionally biased region" description="Low complexity" evidence="4">
    <location>
        <begin position="863"/>
        <end position="885"/>
    </location>
</feature>
<organism evidence="6 7">
    <name type="scientific">Hydnum rufescens UP504</name>
    <dbReference type="NCBI Taxonomy" id="1448309"/>
    <lineage>
        <taxon>Eukaryota</taxon>
        <taxon>Fungi</taxon>
        <taxon>Dikarya</taxon>
        <taxon>Basidiomycota</taxon>
        <taxon>Agaricomycotina</taxon>
        <taxon>Agaricomycetes</taxon>
        <taxon>Cantharellales</taxon>
        <taxon>Hydnaceae</taxon>
        <taxon>Hydnum</taxon>
    </lineage>
</organism>
<dbReference type="GO" id="GO:0008270">
    <property type="term" value="F:zinc ion binding"/>
    <property type="evidence" value="ECO:0007669"/>
    <property type="project" value="InterPro"/>
</dbReference>
<dbReference type="AlphaFoldDB" id="A0A9P6AMJ9"/>
<evidence type="ECO:0000256" key="2">
    <source>
        <dbReference type="ARBA" id="ARBA00023242"/>
    </source>
</evidence>
<dbReference type="SMART" id="SM00906">
    <property type="entry name" value="Fungal_trans"/>
    <property type="match status" value="1"/>
</dbReference>
<dbReference type="GO" id="GO:0005634">
    <property type="term" value="C:nucleus"/>
    <property type="evidence" value="ECO:0007669"/>
    <property type="project" value="UniProtKB-SubCell"/>
</dbReference>
<evidence type="ECO:0000313" key="7">
    <source>
        <dbReference type="Proteomes" id="UP000886523"/>
    </source>
</evidence>
<dbReference type="PANTHER" id="PTHR31001">
    <property type="entry name" value="UNCHARACTERIZED TRANSCRIPTIONAL REGULATORY PROTEIN"/>
    <property type="match status" value="1"/>
</dbReference>
<feature type="region of interest" description="Disordered" evidence="4">
    <location>
        <begin position="777"/>
        <end position="885"/>
    </location>
</feature>
<evidence type="ECO:0000256" key="3">
    <source>
        <dbReference type="SAM" id="Coils"/>
    </source>
</evidence>
<dbReference type="InterPro" id="IPR050613">
    <property type="entry name" value="Sec_Metabolite_Reg"/>
</dbReference>
<accession>A0A9P6AMJ9</accession>
<feature type="compositionally biased region" description="Low complexity" evidence="4">
    <location>
        <begin position="678"/>
        <end position="687"/>
    </location>
</feature>
<feature type="compositionally biased region" description="Low complexity" evidence="4">
    <location>
        <begin position="781"/>
        <end position="852"/>
    </location>
</feature>
<dbReference type="OrthoDB" id="424974at2759"/>
<keyword evidence="2" id="KW-0539">Nucleus</keyword>
<dbReference type="Proteomes" id="UP000886523">
    <property type="component" value="Unassembled WGS sequence"/>
</dbReference>
<evidence type="ECO:0000256" key="1">
    <source>
        <dbReference type="ARBA" id="ARBA00004123"/>
    </source>
</evidence>
<dbReference type="InterPro" id="IPR007219">
    <property type="entry name" value="XnlR_reg_dom"/>
</dbReference>
<feature type="region of interest" description="Disordered" evidence="4">
    <location>
        <begin position="676"/>
        <end position="714"/>
    </location>
</feature>
<dbReference type="PANTHER" id="PTHR31001:SF56">
    <property type="entry name" value="ZN(2)-C6 FUNGAL-TYPE DOMAIN-CONTAINING PROTEIN"/>
    <property type="match status" value="1"/>
</dbReference>
<name>A0A9P6AMJ9_9AGAM</name>
<evidence type="ECO:0000259" key="5">
    <source>
        <dbReference type="SMART" id="SM00906"/>
    </source>
</evidence>
<proteinExistence type="predicted"/>
<keyword evidence="3" id="KW-0175">Coiled coil</keyword>
<feature type="compositionally biased region" description="Polar residues" evidence="4">
    <location>
        <begin position="918"/>
        <end position="929"/>
    </location>
</feature>
<feature type="region of interest" description="Disordered" evidence="4">
    <location>
        <begin position="1"/>
        <end position="23"/>
    </location>
</feature>
<dbReference type="CDD" id="cd12148">
    <property type="entry name" value="fungal_TF_MHR"/>
    <property type="match status" value="1"/>
</dbReference>
<sequence>MTTTAKTIPDPSKQRRRGRCPVQNVEGRKRGCAAICPDGALTTGKGNRFILANTEELHDRIEELQERIAQLEGGLQVLHQKANSGERSEPHPLLTDDLLNIKTPIGAEIVGSANPRLRRRTRSPEASAGVGEGDNSEELTESGKSRFFGTAAGAQFLLGEQDSDEDRKPNIEDVDQPSHGRTRTHERTSIARGPLAHLAHTYPFSIRGSDWPAARDILRTYLPDPNTAWSLSEQYYQHGAWLYDPVSRAYYVEQIFTPILDPSYDPAKPQPTPADYALLFIILALGAVFDLSRPPYVPEAEHYHALSRAAMGVEDPPADSLTNVQAMMLMCYYNQLSDDKRAPARVWSLSGLAYKMATAIGLHRDGKRWNLGEEEADRRRKVFWELAMFDAWSSQGLGRPPTILTVHVDAVFPIDYPEHVDANGNPDITFQRTKYSYATTITEILNEVFSAKRPTYETILRLDRTLRDLEIPYHLQIPRLSLPPGTPPPPPSTTLGQVMQAHTTFCIKETSLIYLHRGYLARALAQHPDDPFKSRYAASVLAAHKSSCMVLAGVRHGFALLPRLMPRVFFLWVHAFSAAIVLATIVIRAPSSKLVASSFSELDMACELFDRAKEGCRPARVLPVLLKLRQKARLAFEEFQQGKPRFLSPVSETADDAQEDDLTMLGGKSRLLRVKGRASATPGAVPSAPSPPSLPSFDDNSSMEDDSPKPAPSEYHPALAEYLKIYNQQFERAQIAPAGTTSPLARQTNVLELSSDVAQLPTGSLSLEQTPYDFPFTYGLPGSSQDDCGSSSSPGLDPQFYAQIPPVQQQQVTQMKQVHPQQLQQQPEAPQLQQHLQHSPQLRQSPQRPQYQIQNQSQGHSAPPQSLLQSPPSQQQPPQQQQQQQYNVFNSQTPFSAFEPAFTVPRRDRRPSDESPSGATPMSLPTSAGANPMVQFAGLDTSLTQSPETMDLGWQFMSDLRPYL</sequence>
<feature type="region of interest" description="Disordered" evidence="4">
    <location>
        <begin position="112"/>
        <end position="141"/>
    </location>
</feature>
<dbReference type="EMBL" id="MU129055">
    <property type="protein sequence ID" value="KAF9508595.1"/>
    <property type="molecule type" value="Genomic_DNA"/>
</dbReference>
<comment type="caution">
    <text evidence="6">The sequence shown here is derived from an EMBL/GenBank/DDBJ whole genome shotgun (WGS) entry which is preliminary data.</text>
</comment>
<evidence type="ECO:0000313" key="6">
    <source>
        <dbReference type="EMBL" id="KAF9508595.1"/>
    </source>
</evidence>
<feature type="domain" description="Xylanolytic transcriptional activator regulatory" evidence="5">
    <location>
        <begin position="346"/>
        <end position="419"/>
    </location>
</feature>
<dbReference type="Pfam" id="PF04082">
    <property type="entry name" value="Fungal_trans"/>
    <property type="match status" value="1"/>
</dbReference>
<dbReference type="GO" id="GO:0006351">
    <property type="term" value="P:DNA-templated transcription"/>
    <property type="evidence" value="ECO:0007669"/>
    <property type="project" value="InterPro"/>
</dbReference>
<feature type="region of interest" description="Disordered" evidence="4">
    <location>
        <begin position="899"/>
        <end position="932"/>
    </location>
</feature>
<gene>
    <name evidence="6" type="ORF">BS47DRAFT_1488330</name>
</gene>
<feature type="region of interest" description="Disordered" evidence="4">
    <location>
        <begin position="159"/>
        <end position="190"/>
    </location>
</feature>
<comment type="subcellular location">
    <subcellularLocation>
        <location evidence="1">Nucleus</location>
    </subcellularLocation>
</comment>
<protein>
    <recommendedName>
        <fullName evidence="5">Xylanolytic transcriptional activator regulatory domain-containing protein</fullName>
    </recommendedName>
</protein>
<evidence type="ECO:0000256" key="4">
    <source>
        <dbReference type="SAM" id="MobiDB-lite"/>
    </source>
</evidence>